<accession>A0A9J7DNS7</accession>
<dbReference type="AlphaFoldDB" id="A0A9J7DNS7"/>
<feature type="signal peptide" evidence="1">
    <location>
        <begin position="1"/>
        <end position="21"/>
    </location>
</feature>
<dbReference type="GeneID" id="111348927"/>
<organism evidence="2 3">
    <name type="scientific">Spodoptera litura</name>
    <name type="common">Asian cotton leafworm</name>
    <dbReference type="NCBI Taxonomy" id="69820"/>
    <lineage>
        <taxon>Eukaryota</taxon>
        <taxon>Metazoa</taxon>
        <taxon>Ecdysozoa</taxon>
        <taxon>Arthropoda</taxon>
        <taxon>Hexapoda</taxon>
        <taxon>Insecta</taxon>
        <taxon>Pterygota</taxon>
        <taxon>Neoptera</taxon>
        <taxon>Endopterygota</taxon>
        <taxon>Lepidoptera</taxon>
        <taxon>Glossata</taxon>
        <taxon>Ditrysia</taxon>
        <taxon>Noctuoidea</taxon>
        <taxon>Noctuidae</taxon>
        <taxon>Amphipyrinae</taxon>
        <taxon>Spodoptera</taxon>
    </lineage>
</organism>
<evidence type="ECO:0000313" key="2">
    <source>
        <dbReference type="Proteomes" id="UP000301870"/>
    </source>
</evidence>
<feature type="chain" id="PRO_5039906347" evidence="1">
    <location>
        <begin position="22"/>
        <end position="120"/>
    </location>
</feature>
<sequence length="120" mass="13953">MNTYPIIFVFVLFFVSSKMRTTKPYRPSDKVLAEREAQFFCYKHKSCSPGGSKVCGYDPNSPNLAVFEDLCALFKANCLKAGRFHLVPQVVCETKIELDKRRKNQTLQYFHIRKNTHKKI</sequence>
<name>A0A9J7DNS7_SPOLT</name>
<gene>
    <name evidence="3" type="primary">LOC111348927</name>
</gene>
<evidence type="ECO:0000256" key="1">
    <source>
        <dbReference type="SAM" id="SignalP"/>
    </source>
</evidence>
<keyword evidence="2" id="KW-1185">Reference proteome</keyword>
<dbReference type="Proteomes" id="UP000301870">
    <property type="component" value="Chromosome 8"/>
</dbReference>
<dbReference type="RefSeq" id="XP_022815635.1">
    <property type="nucleotide sequence ID" value="XM_022959867.1"/>
</dbReference>
<protein>
    <submittedName>
        <fullName evidence="3">Uncharacterized protein LOC111348927 isoform X2</fullName>
    </submittedName>
</protein>
<proteinExistence type="predicted"/>
<keyword evidence="1" id="KW-0732">Signal</keyword>
<reference evidence="3" key="1">
    <citation type="submission" date="2025-08" db="UniProtKB">
        <authorList>
            <consortium name="RefSeq"/>
        </authorList>
    </citation>
    <scope>IDENTIFICATION</scope>
    <source>
        <strain evidence="3">Ishihara</strain>
        <tissue evidence="3">Whole body</tissue>
    </source>
</reference>
<evidence type="ECO:0000313" key="3">
    <source>
        <dbReference type="RefSeq" id="XP_022815635.1"/>
    </source>
</evidence>